<dbReference type="GO" id="GO:0042626">
    <property type="term" value="F:ATPase-coupled transmembrane transporter activity"/>
    <property type="evidence" value="ECO:0007669"/>
    <property type="project" value="InterPro"/>
</dbReference>
<gene>
    <name evidence="7" type="ORF">FB381_4590</name>
</gene>
<evidence type="ECO:0000256" key="1">
    <source>
        <dbReference type="ARBA" id="ARBA00004418"/>
    </source>
</evidence>
<dbReference type="GO" id="GO:0016020">
    <property type="term" value="C:membrane"/>
    <property type="evidence" value="ECO:0007669"/>
    <property type="project" value="InterPro"/>
</dbReference>
<dbReference type="OrthoDB" id="7374754at2"/>
<dbReference type="PANTHER" id="PTHR30024">
    <property type="entry name" value="ALIPHATIC SULFONATES-BINDING PROTEIN-RELATED"/>
    <property type="match status" value="1"/>
</dbReference>
<evidence type="ECO:0000256" key="4">
    <source>
        <dbReference type="ARBA" id="ARBA00022729"/>
    </source>
</evidence>
<accession>A0A543ADJ9</accession>
<dbReference type="Pfam" id="PF09084">
    <property type="entry name" value="NMT1"/>
    <property type="match status" value="1"/>
</dbReference>
<dbReference type="AlphaFoldDB" id="A0A543ADJ9"/>
<dbReference type="NCBIfam" id="TIGR01728">
    <property type="entry name" value="SsuA_fam"/>
    <property type="match status" value="1"/>
</dbReference>
<dbReference type="EMBL" id="VFOV01000001">
    <property type="protein sequence ID" value="TQL70651.1"/>
    <property type="molecule type" value="Genomic_DNA"/>
</dbReference>
<dbReference type="Gene3D" id="3.40.190.10">
    <property type="entry name" value="Periplasmic binding protein-like II"/>
    <property type="match status" value="2"/>
</dbReference>
<dbReference type="GO" id="GO:0042597">
    <property type="term" value="C:periplasmic space"/>
    <property type="evidence" value="ECO:0007669"/>
    <property type="project" value="UniProtKB-SubCell"/>
</dbReference>
<dbReference type="Proteomes" id="UP000320209">
    <property type="component" value="Unassembled WGS sequence"/>
</dbReference>
<comment type="subcellular location">
    <subcellularLocation>
        <location evidence="1">Periplasm</location>
    </subcellularLocation>
</comment>
<dbReference type="InterPro" id="IPR010067">
    <property type="entry name" value="ABC_SsuA_sub-bd"/>
</dbReference>
<dbReference type="PROSITE" id="PS51257">
    <property type="entry name" value="PROKAR_LIPOPROTEIN"/>
    <property type="match status" value="1"/>
</dbReference>
<reference evidence="7 8" key="1">
    <citation type="submission" date="2019-06" db="EMBL/GenBank/DDBJ databases">
        <title>Sequencing the genomes of 1000 actinobacteria strains.</title>
        <authorList>
            <person name="Klenk H.-P."/>
        </authorList>
    </citation>
    <scope>NUCLEOTIDE SEQUENCE [LARGE SCALE GENOMIC DNA]</scope>
    <source>
        <strain evidence="7 8">DSM 25218</strain>
    </source>
</reference>
<dbReference type="CDD" id="cd13561">
    <property type="entry name" value="PBP2_SsuA_like_4"/>
    <property type="match status" value="1"/>
</dbReference>
<feature type="chain" id="PRO_5022177547" evidence="5">
    <location>
        <begin position="23"/>
        <end position="326"/>
    </location>
</feature>
<name>A0A543ADJ9_9ACTN</name>
<feature type="domain" description="SsuA/THI5-like" evidence="6">
    <location>
        <begin position="47"/>
        <end position="249"/>
    </location>
</feature>
<keyword evidence="3" id="KW-0813">Transport</keyword>
<keyword evidence="8" id="KW-1185">Reference proteome</keyword>
<proteinExistence type="inferred from homology"/>
<evidence type="ECO:0000256" key="2">
    <source>
        <dbReference type="ARBA" id="ARBA00010742"/>
    </source>
</evidence>
<evidence type="ECO:0000259" key="6">
    <source>
        <dbReference type="Pfam" id="PF09084"/>
    </source>
</evidence>
<organism evidence="7 8">
    <name type="scientific">Nocardioides albertanoniae</name>
    <dbReference type="NCBI Taxonomy" id="1175486"/>
    <lineage>
        <taxon>Bacteria</taxon>
        <taxon>Bacillati</taxon>
        <taxon>Actinomycetota</taxon>
        <taxon>Actinomycetes</taxon>
        <taxon>Propionibacteriales</taxon>
        <taxon>Nocardioidaceae</taxon>
        <taxon>Nocardioides</taxon>
    </lineage>
</organism>
<keyword evidence="4 5" id="KW-0732">Signal</keyword>
<feature type="signal peptide" evidence="5">
    <location>
        <begin position="1"/>
        <end position="22"/>
    </location>
</feature>
<evidence type="ECO:0000256" key="3">
    <source>
        <dbReference type="ARBA" id="ARBA00022448"/>
    </source>
</evidence>
<sequence length="326" mass="34641">MSLTRRITAAAALGIAAMVLSACGGGSDTEKVSFGYIGDYNGTSLLAIAEDQGLWEKHDLEVDAKVFTNGPLQIQALGTGDLDFGYIGPGAFWMPASGQAKVVAINTLGNADRVIAQPGITSIEQLRGKTVAVPEGTSGDMILELALEKAGMTKKDVKVVNMDPSTVVSAFASKKIDAAGFWYPAIETIKAEVPDVVELGKNSDFESQMSFPTAFVAGNKVVSDDTEKTEKTIAVLREAMEYRTAHMDESIKLTADMLGVPVEQVEADAANVEVLSVEQVDEMTKDGTIDKWLTAMTDYFVDAGQLESPVAPDSYYTGDLFTGAAK</sequence>
<protein>
    <submittedName>
        <fullName evidence="7">NitT/TauT family transport system substrate-binding protein</fullName>
    </submittedName>
</protein>
<dbReference type="SUPFAM" id="SSF53850">
    <property type="entry name" value="Periplasmic binding protein-like II"/>
    <property type="match status" value="1"/>
</dbReference>
<comment type="caution">
    <text evidence="7">The sequence shown here is derived from an EMBL/GenBank/DDBJ whole genome shotgun (WGS) entry which is preliminary data.</text>
</comment>
<comment type="similarity">
    <text evidence="2">Belongs to the bacterial solute-binding protein SsuA/TauA family.</text>
</comment>
<dbReference type="RefSeq" id="WP_141782351.1">
    <property type="nucleotide sequence ID" value="NZ_VFOV01000001.1"/>
</dbReference>
<evidence type="ECO:0000313" key="8">
    <source>
        <dbReference type="Proteomes" id="UP000320209"/>
    </source>
</evidence>
<dbReference type="PANTHER" id="PTHR30024:SF47">
    <property type="entry name" value="TAURINE-BINDING PERIPLASMIC PROTEIN"/>
    <property type="match status" value="1"/>
</dbReference>
<dbReference type="InterPro" id="IPR015168">
    <property type="entry name" value="SsuA/THI5"/>
</dbReference>
<evidence type="ECO:0000256" key="5">
    <source>
        <dbReference type="SAM" id="SignalP"/>
    </source>
</evidence>
<evidence type="ECO:0000313" key="7">
    <source>
        <dbReference type="EMBL" id="TQL70651.1"/>
    </source>
</evidence>